<gene>
    <name evidence="1" type="ORF">METZ01_LOCUS62196</name>
</gene>
<organism evidence="1">
    <name type="scientific">marine metagenome</name>
    <dbReference type="NCBI Taxonomy" id="408172"/>
    <lineage>
        <taxon>unclassified sequences</taxon>
        <taxon>metagenomes</taxon>
        <taxon>ecological metagenomes</taxon>
    </lineage>
</organism>
<dbReference type="AlphaFoldDB" id="A0A381SZC9"/>
<evidence type="ECO:0000313" key="1">
    <source>
        <dbReference type="EMBL" id="SVA09342.1"/>
    </source>
</evidence>
<reference evidence="1" key="1">
    <citation type="submission" date="2018-05" db="EMBL/GenBank/DDBJ databases">
        <authorList>
            <person name="Lanie J.A."/>
            <person name="Ng W.-L."/>
            <person name="Kazmierczak K.M."/>
            <person name="Andrzejewski T.M."/>
            <person name="Davidsen T.M."/>
            <person name="Wayne K.J."/>
            <person name="Tettelin H."/>
            <person name="Glass J.I."/>
            <person name="Rusch D."/>
            <person name="Podicherti R."/>
            <person name="Tsui H.-C.T."/>
            <person name="Winkler M.E."/>
        </authorList>
    </citation>
    <scope>NUCLEOTIDE SEQUENCE</scope>
</reference>
<name>A0A381SZC9_9ZZZZ</name>
<dbReference type="Gene3D" id="3.30.70.100">
    <property type="match status" value="1"/>
</dbReference>
<accession>A0A381SZC9</accession>
<sequence>MYNIIPDPNKLICSENTNKITLFYFFKFSDSKINSKKIKQIFKDHDIKCLHWFNCQYTLIGGDDFWTSASIVEFKSKEHIKRIFDKKISNNKIKALQVFNLNPKLPPKIILFIIKLFRPLGILFDLLLKNSINSSKLNKLSSKILPTKKQHQRFFNDQRKDKAYMINLLQAFKTAKYKNYKTTISGREAYYEKYGKVAFRSVILTGGNFTYAGRIIGNTLIEYNTPSDTSGNWEAIGIMEYSRPKKLYSLEKMPGYKKALIHRNAGLKRTVNIFSTK</sequence>
<dbReference type="EMBL" id="UINC01003799">
    <property type="protein sequence ID" value="SVA09342.1"/>
    <property type="molecule type" value="Genomic_DNA"/>
</dbReference>
<protein>
    <submittedName>
        <fullName evidence="1">Uncharacterized protein</fullName>
    </submittedName>
</protein>
<proteinExistence type="predicted"/>